<keyword evidence="3" id="KW-1185">Reference proteome</keyword>
<name>A0A9D3Z6V1_DREPO</name>
<evidence type="ECO:0000313" key="2">
    <source>
        <dbReference type="EMBL" id="KAH3711314.1"/>
    </source>
</evidence>
<comment type="caution">
    <text evidence="2">The sequence shown here is derived from an EMBL/GenBank/DDBJ whole genome shotgun (WGS) entry which is preliminary data.</text>
</comment>
<organism evidence="2 3">
    <name type="scientific">Dreissena polymorpha</name>
    <name type="common">Zebra mussel</name>
    <name type="synonym">Mytilus polymorpha</name>
    <dbReference type="NCBI Taxonomy" id="45954"/>
    <lineage>
        <taxon>Eukaryota</taxon>
        <taxon>Metazoa</taxon>
        <taxon>Spiralia</taxon>
        <taxon>Lophotrochozoa</taxon>
        <taxon>Mollusca</taxon>
        <taxon>Bivalvia</taxon>
        <taxon>Autobranchia</taxon>
        <taxon>Heteroconchia</taxon>
        <taxon>Euheterodonta</taxon>
        <taxon>Imparidentia</taxon>
        <taxon>Neoheterodontei</taxon>
        <taxon>Myida</taxon>
        <taxon>Dreissenoidea</taxon>
        <taxon>Dreissenidae</taxon>
        <taxon>Dreissena</taxon>
    </lineage>
</organism>
<sequence>MIQVRKVIEHVYEKVLGQGSDAGSQAPSSGGGPSGDKADEGEDISAIAEEKVELLCNDQVREHCGGFVVYCGLTLCMLGNLSSAKILYAEFLKSSFSSLSFNDHYQNTKQFES</sequence>
<proteinExistence type="predicted"/>
<evidence type="ECO:0000256" key="1">
    <source>
        <dbReference type="SAM" id="MobiDB-lite"/>
    </source>
</evidence>
<protein>
    <submittedName>
        <fullName evidence="2">Uncharacterized protein</fullName>
    </submittedName>
</protein>
<gene>
    <name evidence="2" type="ORF">DPMN_070819</name>
</gene>
<reference evidence="2" key="2">
    <citation type="submission" date="2020-11" db="EMBL/GenBank/DDBJ databases">
        <authorList>
            <person name="McCartney M.A."/>
            <person name="Auch B."/>
            <person name="Kono T."/>
            <person name="Mallez S."/>
            <person name="Becker A."/>
            <person name="Gohl D.M."/>
            <person name="Silverstein K.A.T."/>
            <person name="Koren S."/>
            <person name="Bechman K.B."/>
            <person name="Herman A."/>
            <person name="Abrahante J.E."/>
            <person name="Garbe J."/>
        </authorList>
    </citation>
    <scope>NUCLEOTIDE SEQUENCE</scope>
    <source>
        <strain evidence="2">Duluth1</strain>
        <tissue evidence="2">Whole animal</tissue>
    </source>
</reference>
<accession>A0A9D3Z6V1</accession>
<feature type="compositionally biased region" description="Low complexity" evidence="1">
    <location>
        <begin position="18"/>
        <end position="28"/>
    </location>
</feature>
<feature type="region of interest" description="Disordered" evidence="1">
    <location>
        <begin position="18"/>
        <end position="43"/>
    </location>
</feature>
<dbReference type="Proteomes" id="UP000828390">
    <property type="component" value="Unassembled WGS sequence"/>
</dbReference>
<dbReference type="EMBL" id="JAIWYP010000014">
    <property type="protein sequence ID" value="KAH3711314.1"/>
    <property type="molecule type" value="Genomic_DNA"/>
</dbReference>
<evidence type="ECO:0000313" key="3">
    <source>
        <dbReference type="Proteomes" id="UP000828390"/>
    </source>
</evidence>
<reference evidence="2" key="1">
    <citation type="journal article" date="2019" name="bioRxiv">
        <title>The Genome of the Zebra Mussel, Dreissena polymorpha: A Resource for Invasive Species Research.</title>
        <authorList>
            <person name="McCartney M.A."/>
            <person name="Auch B."/>
            <person name="Kono T."/>
            <person name="Mallez S."/>
            <person name="Zhang Y."/>
            <person name="Obille A."/>
            <person name="Becker A."/>
            <person name="Abrahante J.E."/>
            <person name="Garbe J."/>
            <person name="Badalamenti J.P."/>
            <person name="Herman A."/>
            <person name="Mangelson H."/>
            <person name="Liachko I."/>
            <person name="Sullivan S."/>
            <person name="Sone E.D."/>
            <person name="Koren S."/>
            <person name="Silverstein K.A.T."/>
            <person name="Beckman K.B."/>
            <person name="Gohl D.M."/>
        </authorList>
    </citation>
    <scope>NUCLEOTIDE SEQUENCE</scope>
    <source>
        <strain evidence="2">Duluth1</strain>
        <tissue evidence="2">Whole animal</tissue>
    </source>
</reference>
<dbReference type="AlphaFoldDB" id="A0A9D3Z6V1"/>